<accession>A0A375JDR1</accession>
<keyword evidence="5 8" id="KW-0564">Palmitate</keyword>
<keyword evidence="8" id="KW-1133">Transmembrane helix</keyword>
<dbReference type="PANTHER" id="PTHR30046">
    <property type="entry name" value="FLAGELLAR M-RING PROTEIN"/>
    <property type="match status" value="1"/>
</dbReference>
<dbReference type="Gene3D" id="3.30.70.1530">
    <property type="entry name" value="Hypothetical protein rpa1041"/>
    <property type="match status" value="1"/>
</dbReference>
<evidence type="ECO:0000256" key="1">
    <source>
        <dbReference type="ARBA" id="ARBA00004459"/>
    </source>
</evidence>
<dbReference type="EMBL" id="OVTA01000087">
    <property type="protein sequence ID" value="SPS02711.1"/>
    <property type="molecule type" value="Genomic_DNA"/>
</dbReference>
<feature type="transmembrane region" description="Helical" evidence="8">
    <location>
        <begin position="230"/>
        <end position="251"/>
    </location>
</feature>
<keyword evidence="6 8" id="KW-0998">Cell outer membrane</keyword>
<keyword evidence="7 8" id="KW-0449">Lipoprotein</keyword>
<reference evidence="10 11" key="1">
    <citation type="submission" date="2018-01" db="EMBL/GenBank/DDBJ databases">
        <authorList>
            <person name="Gaut B.S."/>
            <person name="Morton B.R."/>
            <person name="Clegg M.T."/>
            <person name="Duvall M.R."/>
        </authorList>
    </citation>
    <scope>NUCLEOTIDE SEQUENCE [LARGE SCALE GENOMIC DNA]</scope>
    <source>
        <strain evidence="10">Cupriavidus taiwanensis cmp 52</strain>
    </source>
</reference>
<dbReference type="Pfam" id="PF01514">
    <property type="entry name" value="YscJ_FliF"/>
    <property type="match status" value="1"/>
</dbReference>
<comment type="subcellular location">
    <subcellularLocation>
        <location evidence="1">Cell outer membrane</location>
        <topology evidence="1">Lipid-anchor</topology>
    </subcellularLocation>
</comment>
<keyword evidence="4 8" id="KW-0472">Membrane</keyword>
<evidence type="ECO:0000256" key="4">
    <source>
        <dbReference type="ARBA" id="ARBA00023136"/>
    </source>
</evidence>
<evidence type="ECO:0000256" key="3">
    <source>
        <dbReference type="ARBA" id="ARBA00022729"/>
    </source>
</evidence>
<evidence type="ECO:0000256" key="7">
    <source>
        <dbReference type="ARBA" id="ARBA00023288"/>
    </source>
</evidence>
<dbReference type="GO" id="GO:0009306">
    <property type="term" value="P:protein secretion"/>
    <property type="evidence" value="ECO:0007669"/>
    <property type="project" value="InterPro"/>
</dbReference>
<keyword evidence="8" id="KW-0812">Transmembrane</keyword>
<evidence type="ECO:0000256" key="6">
    <source>
        <dbReference type="ARBA" id="ARBA00023237"/>
    </source>
</evidence>
<feature type="domain" description="Flagellar M-ring N-terminal" evidence="9">
    <location>
        <begin position="45"/>
        <end position="210"/>
    </location>
</feature>
<dbReference type="Gene3D" id="3.30.300.30">
    <property type="match status" value="1"/>
</dbReference>
<dbReference type="Proteomes" id="UP000256805">
    <property type="component" value="Unassembled WGS sequence"/>
</dbReference>
<proteinExistence type="inferred from homology"/>
<dbReference type="PANTHER" id="PTHR30046:SF2">
    <property type="entry name" value="YOP PROTEINS TRANSLOCATION LIPOPROTEIN J"/>
    <property type="match status" value="1"/>
</dbReference>
<sequence length="288" mass="31477">MRKATQGKNAAAGPLMRTMRAARTIRAVALAHALAGCIALAGCQEELYRNLTEQDANEMLVALLEQSVDASKNTIDNGKTWTLEVDERQLVRAMQALRERGLPHSRYDDLGSLFKKDGLVATPTEERVRFIYGLSQELSATLSKIDGVIVARVQIMLPNNDPLAQQKKPSSASVFVKYRSDSDANALVPQIKTLVMHSVEGLTYDAVSVTAVAADPIDLSKSAQTQVSRLPTLIAAALVLLIGAVSLFLWLRRGMPAERASAWLYSRIHARMNALVGRWRRAKPSSAT</sequence>
<evidence type="ECO:0000256" key="8">
    <source>
        <dbReference type="RuleBase" id="RU364102"/>
    </source>
</evidence>
<evidence type="ECO:0000256" key="5">
    <source>
        <dbReference type="ARBA" id="ARBA00023139"/>
    </source>
</evidence>
<dbReference type="InterPro" id="IPR045851">
    <property type="entry name" value="AMP-bd_C_sf"/>
</dbReference>
<name>A0A375JDR1_9BURK</name>
<dbReference type="InterPro" id="IPR006182">
    <property type="entry name" value="FliF_N_dom"/>
</dbReference>
<dbReference type="InterPro" id="IPR043427">
    <property type="entry name" value="YscJ/FliF"/>
</dbReference>
<evidence type="ECO:0000256" key="2">
    <source>
        <dbReference type="ARBA" id="ARBA00009509"/>
    </source>
</evidence>
<keyword evidence="3 8" id="KW-0732">Signal</keyword>
<evidence type="ECO:0000259" key="9">
    <source>
        <dbReference type="Pfam" id="PF01514"/>
    </source>
</evidence>
<dbReference type="NCBIfam" id="TIGR02544">
    <property type="entry name" value="III_secr_YscJ"/>
    <property type="match status" value="1"/>
</dbReference>
<evidence type="ECO:0000313" key="10">
    <source>
        <dbReference type="EMBL" id="SPS02711.1"/>
    </source>
</evidence>
<dbReference type="PRINTS" id="PR01338">
    <property type="entry name" value="TYPE3OMKPROT"/>
</dbReference>
<dbReference type="GO" id="GO:0009279">
    <property type="term" value="C:cell outer membrane"/>
    <property type="evidence" value="ECO:0007669"/>
    <property type="project" value="UniProtKB-SubCell"/>
</dbReference>
<organism evidence="10 11">
    <name type="scientific">Cupriavidus taiwanensis</name>
    <dbReference type="NCBI Taxonomy" id="164546"/>
    <lineage>
        <taxon>Bacteria</taxon>
        <taxon>Pseudomonadati</taxon>
        <taxon>Pseudomonadota</taxon>
        <taxon>Betaproteobacteria</taxon>
        <taxon>Burkholderiales</taxon>
        <taxon>Burkholderiaceae</taxon>
        <taxon>Cupriavidus</taxon>
    </lineage>
</organism>
<protein>
    <recommendedName>
        <fullName evidence="8">Lipoprotein</fullName>
    </recommendedName>
</protein>
<comment type="similarity">
    <text evidence="2 8">Belongs to the YscJ lipoprotein family.</text>
</comment>
<evidence type="ECO:0000313" key="11">
    <source>
        <dbReference type="Proteomes" id="UP000256805"/>
    </source>
</evidence>
<dbReference type="InterPro" id="IPR003282">
    <property type="entry name" value="T3SS_SctJ"/>
</dbReference>
<dbReference type="AlphaFoldDB" id="A0A375JDR1"/>
<gene>
    <name evidence="10" type="primary">hrpB</name>
    <name evidence="10" type="ORF">CBM2634_U230004</name>
</gene>